<reference evidence="4 5" key="1">
    <citation type="journal article" date="2016" name="BMC Genomics">
        <title>Comparative genomics reveals Cyclospora cayetanensis possesses coccidia-like metabolism and invasion components but unique surface antigens.</title>
        <authorList>
            <person name="Liu S."/>
            <person name="Wang L."/>
            <person name="Zheng H."/>
            <person name="Xu Z."/>
            <person name="Roellig D.M."/>
            <person name="Li N."/>
            <person name="Frace M.A."/>
            <person name="Tang K."/>
            <person name="Arrowood M.J."/>
            <person name="Moss D.M."/>
            <person name="Zhang L."/>
            <person name="Feng Y."/>
            <person name="Xiao L."/>
        </authorList>
    </citation>
    <scope>NUCLEOTIDE SEQUENCE [LARGE SCALE GENOMIC DNA]</scope>
    <source>
        <strain evidence="4 5">CHN_HEN01</strain>
    </source>
</reference>
<dbReference type="Proteomes" id="UP000095192">
    <property type="component" value="Unassembled WGS sequence"/>
</dbReference>
<evidence type="ECO:0000313" key="4">
    <source>
        <dbReference type="EMBL" id="OEH74214.1"/>
    </source>
</evidence>
<gene>
    <name evidence="4" type="ORF">cyc_05209</name>
</gene>
<keyword evidence="5" id="KW-1185">Reference proteome</keyword>
<dbReference type="InterPro" id="IPR011990">
    <property type="entry name" value="TPR-like_helical_dom_sf"/>
</dbReference>
<evidence type="ECO:0008006" key="6">
    <source>
        <dbReference type="Google" id="ProtNLM"/>
    </source>
</evidence>
<keyword evidence="1" id="KW-0677">Repeat</keyword>
<feature type="compositionally biased region" description="Low complexity" evidence="3">
    <location>
        <begin position="535"/>
        <end position="545"/>
    </location>
</feature>
<organism evidence="4 5">
    <name type="scientific">Cyclospora cayetanensis</name>
    <dbReference type="NCBI Taxonomy" id="88456"/>
    <lineage>
        <taxon>Eukaryota</taxon>
        <taxon>Sar</taxon>
        <taxon>Alveolata</taxon>
        <taxon>Apicomplexa</taxon>
        <taxon>Conoidasida</taxon>
        <taxon>Coccidia</taxon>
        <taxon>Eucoccidiorida</taxon>
        <taxon>Eimeriorina</taxon>
        <taxon>Eimeriidae</taxon>
        <taxon>Cyclospora</taxon>
    </lineage>
</organism>
<dbReference type="EMBL" id="JROU02002095">
    <property type="protein sequence ID" value="OEH74214.1"/>
    <property type="molecule type" value="Genomic_DNA"/>
</dbReference>
<evidence type="ECO:0000313" key="5">
    <source>
        <dbReference type="Proteomes" id="UP000095192"/>
    </source>
</evidence>
<proteinExistence type="predicted"/>
<dbReference type="InParanoid" id="A0A1D3CSP8"/>
<evidence type="ECO:0000256" key="2">
    <source>
        <dbReference type="ARBA" id="ARBA00022803"/>
    </source>
</evidence>
<dbReference type="GO" id="GO:0051879">
    <property type="term" value="F:Hsp90 protein binding"/>
    <property type="evidence" value="ECO:0007669"/>
    <property type="project" value="TreeGrafter"/>
</dbReference>
<dbReference type="VEuPathDB" id="ToxoDB:cyc_05209"/>
<protein>
    <recommendedName>
        <fullName evidence="6">Tetratricopeptide repeat-containing protein</fullName>
    </recommendedName>
</protein>
<keyword evidence="2" id="KW-0802">TPR repeat</keyword>
<evidence type="ECO:0000256" key="3">
    <source>
        <dbReference type="SAM" id="MobiDB-lite"/>
    </source>
</evidence>
<comment type="caution">
    <text evidence="4">The sequence shown here is derived from an EMBL/GenBank/DDBJ whole genome shotgun (WGS) entry which is preliminary data.</text>
</comment>
<accession>A0A1D3CSP8</accession>
<dbReference type="PANTHER" id="PTHR22904">
    <property type="entry name" value="TPR REPEAT CONTAINING PROTEIN"/>
    <property type="match status" value="1"/>
</dbReference>
<dbReference type="Gene3D" id="2.70.160.11">
    <property type="entry name" value="Hnrnp arginine n-methyltransferase1"/>
    <property type="match status" value="2"/>
</dbReference>
<dbReference type="VEuPathDB" id="ToxoDB:LOC34621607"/>
<dbReference type="Gene3D" id="1.25.40.10">
    <property type="entry name" value="Tetratricopeptide repeat domain"/>
    <property type="match status" value="1"/>
</dbReference>
<dbReference type="PANTHER" id="PTHR22904:SF523">
    <property type="entry name" value="STRESS-INDUCED-PHOSPHOPROTEIN 1"/>
    <property type="match status" value="1"/>
</dbReference>
<evidence type="ECO:0000256" key="1">
    <source>
        <dbReference type="ARBA" id="ARBA00022737"/>
    </source>
</evidence>
<feature type="compositionally biased region" description="Basic and acidic residues" evidence="3">
    <location>
        <begin position="405"/>
        <end position="429"/>
    </location>
</feature>
<dbReference type="SUPFAM" id="SSF48452">
    <property type="entry name" value="TPR-like"/>
    <property type="match status" value="1"/>
</dbReference>
<name>A0A1D3CSP8_9EIME</name>
<sequence>MMLRDGDYRGALKHYAEAITAYKHLVPAPEKGSKSQPPMQQQHTFKKQLQQLHSNCSACFAAMSRYDDALEAARECIKLSPAWPKDAVCAAGCTALQCHDTQAPLIAAGCGAFQQAQRYQPDEKGLASWLAKSREALEHQKQRMRVSLDYSRFKGIQPEEEEEPMKVVPDAGGGLETGMLEFPPETSEEHRRQIESLLTGGSGAFEPGSSNTNFVSQLLRFDPLEKGADLPCDFTEVYKELADSTSSPERQQRLLKAQMGSDLREAQRCRQAANCPLSKAFLSGVRRAVQEALINPSADIRKTPNESCHDAQVSESDINHRVAQQHCFFLGMGDCAPLLEATRLVAKAQESSEATCAPLTLTACPLFSSPPMLATYAEVLKVCGAAEAARILPLSPYLLKRSADSGEQEKHAYNRQKYDEKAGGKRDEDTNYGGDSGGHVTVPPNQRVVTTTQTELLLRHPFNCLFLDSTLFEVGVLGRQLLPLVRHARSLCTERPLVFPASVDVWIQAYEVRLPKIRPLGAFRSPPASKDGDTAAPTAGAEAQASRSADPRLLDVSPLEAAARWTPHVASVALQLYPDEVTEASVDYEAAAPYGDVCTPRTEARKVLSFRFDGSLANLEEDLPLDQEKTFWLESNSRPGYVNAFAIWMDINERRGKPAEKHPGEPEKPASHVLFFSTAPVKRQGDVHGIVATASSVEPRTTLSAEARHQGERPIKQGLQWVPPVWLEEGQRIRVQVSHGPTKLSLRIIEDPASSSGPTARKRKYCAASEHRTALPPHYLDVARDPVLVRLLQEALLQHMEHQFDGYQRTVRRRQRLLRAGSGLGAGNEGPQQQLAEAVRSVPPVSLLCCGGCALLPLLSLQAATYAFFDSAEMREIRDCGALMPIRMVAAEPLSGVHAVTKKLLSVNAEEVFNPIPLQQTQTQLELGGGWRPIKELSRTAKAIATAAPPAHSKVESSQVNSSKSDKADEVTLLHKVKLKETVKILQTSLFGLLPSEDAEDTTALLAVAEAHRMKPGVDIKQQLQELLLQQEKGDSHKDSPGRLRRLESPAWVFASLGLDNAGLGEGVLVHLKYAARALLKRKGAGLLPGGIKVMGALLQLGVGPSDGRTVTAEAATAEVWHAAAAAATADAGDYFEVCLEEEDFLLLSNPVELWSAECDAETIVALKDVNARKLDSTYAIEAIHSGKVNALGIWFEFSLGQQKVSSQPVAIRRLLQQVSYEAAPAGVAGSTLPMHYTRAWRQAVIAIPTQQVSKGDAVVLRVHTGDAQLMAIIGSSSDAAQKNDGESDGYGKSLQQLWKSLRTAHGRASEAWVRLLYAPPDIGQKAHSSRPQPAQIAETAASIGRWAAEQRSFFLDPMEAAGVLQSSTFLLTCGCSDEAWAQQYQAGMLSEVDFERNVDGTAAAEISRYRIKSQRTGCCYHQC</sequence>
<feature type="region of interest" description="Disordered" evidence="3">
    <location>
        <begin position="405"/>
        <end position="444"/>
    </location>
</feature>
<feature type="region of interest" description="Disordered" evidence="3">
    <location>
        <begin position="523"/>
        <end position="551"/>
    </location>
</feature>